<organism evidence="2 3">
    <name type="scientific">Niabella ginsenosidivorans</name>
    <dbReference type="NCBI Taxonomy" id="1176587"/>
    <lineage>
        <taxon>Bacteria</taxon>
        <taxon>Pseudomonadati</taxon>
        <taxon>Bacteroidota</taxon>
        <taxon>Chitinophagia</taxon>
        <taxon>Chitinophagales</taxon>
        <taxon>Chitinophagaceae</taxon>
        <taxon>Niabella</taxon>
    </lineage>
</organism>
<evidence type="ECO:0000256" key="1">
    <source>
        <dbReference type="SAM" id="SignalP"/>
    </source>
</evidence>
<dbReference type="KEGG" id="nia:A8C56_00575"/>
<reference evidence="2 3" key="1">
    <citation type="submission" date="2016-05" db="EMBL/GenBank/DDBJ databases">
        <title>Niabella ginsenosidivorans BS26 whole genome sequencing.</title>
        <authorList>
            <person name="Im W.T."/>
            <person name="Siddiqi M.Z."/>
        </authorList>
    </citation>
    <scope>NUCLEOTIDE SEQUENCE [LARGE SCALE GENOMIC DNA]</scope>
    <source>
        <strain evidence="2 3">BS26</strain>
    </source>
</reference>
<dbReference type="AlphaFoldDB" id="A0A1A9HW84"/>
<keyword evidence="1" id="KW-0732">Signal</keyword>
<sequence>MRKITFFAVFIALSMLTYAQTSYKQAIGMRLSSNTSYEAVAASYKFFVAQPGAIELNLGFGNRDYWYNGDRRHAPGVSFAGTYQHHFAIKPVPGLKWFVGGGLVFFNTSAKVGRYDGFGAGIYPTGGIDYKFPKIPLNLSADVRPVIHFTAPDDYDTFHPTAGIAARYTF</sequence>
<gene>
    <name evidence="2" type="ORF">A8C56_00575</name>
</gene>
<dbReference type="Proteomes" id="UP000077667">
    <property type="component" value="Chromosome"/>
</dbReference>
<dbReference type="STRING" id="1176587.A8C56_00575"/>
<protein>
    <recommendedName>
        <fullName evidence="4">Outer membrane protein beta-barrel domain-containing protein</fullName>
    </recommendedName>
</protein>
<dbReference type="OrthoDB" id="978645at2"/>
<dbReference type="RefSeq" id="WP_067750712.1">
    <property type="nucleotide sequence ID" value="NZ_CP015772.1"/>
</dbReference>
<name>A0A1A9HW84_9BACT</name>
<keyword evidence="3" id="KW-1185">Reference proteome</keyword>
<evidence type="ECO:0008006" key="4">
    <source>
        <dbReference type="Google" id="ProtNLM"/>
    </source>
</evidence>
<accession>A0A1A9HW84</accession>
<feature type="signal peptide" evidence="1">
    <location>
        <begin position="1"/>
        <end position="19"/>
    </location>
</feature>
<evidence type="ECO:0000313" key="3">
    <source>
        <dbReference type="Proteomes" id="UP000077667"/>
    </source>
</evidence>
<feature type="chain" id="PRO_5008389545" description="Outer membrane protein beta-barrel domain-containing protein" evidence="1">
    <location>
        <begin position="20"/>
        <end position="170"/>
    </location>
</feature>
<dbReference type="EMBL" id="CP015772">
    <property type="protein sequence ID" value="ANH79668.1"/>
    <property type="molecule type" value="Genomic_DNA"/>
</dbReference>
<evidence type="ECO:0000313" key="2">
    <source>
        <dbReference type="EMBL" id="ANH79668.1"/>
    </source>
</evidence>
<proteinExistence type="predicted"/>